<dbReference type="PANTHER" id="PTHR10796">
    <property type="entry name" value="PATCHED-RELATED"/>
    <property type="match status" value="1"/>
</dbReference>
<feature type="transmembrane region" description="Helical" evidence="8">
    <location>
        <begin position="864"/>
        <end position="885"/>
    </location>
</feature>
<dbReference type="FunFam" id="1.20.1640.10:FF:000013">
    <property type="entry name" value="PaTched Related family"/>
    <property type="match status" value="1"/>
</dbReference>
<keyword evidence="6 8" id="KW-0472">Membrane</keyword>
<evidence type="ECO:0000259" key="9">
    <source>
        <dbReference type="PROSITE" id="PS50156"/>
    </source>
</evidence>
<feature type="transmembrane region" description="Helical" evidence="8">
    <location>
        <begin position="335"/>
        <end position="358"/>
    </location>
</feature>
<evidence type="ECO:0000256" key="3">
    <source>
        <dbReference type="ARBA" id="ARBA00022475"/>
    </source>
</evidence>
<organism evidence="10 11">
    <name type="scientific">Trichinella zimbabwensis</name>
    <dbReference type="NCBI Taxonomy" id="268475"/>
    <lineage>
        <taxon>Eukaryota</taxon>
        <taxon>Metazoa</taxon>
        <taxon>Ecdysozoa</taxon>
        <taxon>Nematoda</taxon>
        <taxon>Enoplea</taxon>
        <taxon>Dorylaimia</taxon>
        <taxon>Trichinellida</taxon>
        <taxon>Trichinellidae</taxon>
        <taxon>Trichinella</taxon>
    </lineage>
</organism>
<feature type="transmembrane region" description="Helical" evidence="8">
    <location>
        <begin position="269"/>
        <end position="289"/>
    </location>
</feature>
<sequence>MPQKMEFFEANLRRLSERYARIVYRNPAWFVVVPVIVGIALSTGLLFLNKYDNALYLYTPLNGLAKQEERIFESFWPTTEQDSFSPSKIFNGKGQCHLYVKSKNGSNLLTAKYLLAIEELNRYVIEDIQITDNGTAYAYNDICLQWKHSCYDNPLIEIFKQFYFKNVAHLNFSYPKVAISDQVIYVASTLGGVTVSNSSGRIEHAEAWLLIYQLRVWDQLDEHRKFLWQNKFRDHILSYESPLLELSLYHDEVLDQELNRNAKVLAPRIAPSFILLLIFSAVFTFHITIRNGRIHFHYASLSPLVAIAGVFSAGLGVSTAIGLLSYIGIQFSRVVVVMPFLVVAVRIDNTFLMISALASIDRKTKTEDRVAEAMSEASVSIFLTVATDALSFAVGYITNFPAVQLFCLYTCTAILVTFVFQLTLLFALLVYEARRESKFSEDNLESKKSVISFTASSISTFLKPILRPKQTDNDQTLKSTTKVNGIALPASAVGNGRAVVKYNETQLFTTFFADYYAPFLMRPCVKTMVIVLFFAYITVSTYGCMYIREGLEPARLLPVGSYALKHYRNLEKYLWKYGMQIAIVVANPGNLSDTANRERLIEVIHEFALSKHGIGEEGISCWLLDFQKFLELNIKVQIDEIPQSSFYDYVKLFLSMPGNGAYKEDLVWTVDEINSTFRITAFRFMIGIKDFVDTIAQTETVVEFRNIASKYPEYNITSFNKMWHYVDQYLEIVPNIIQECAYGIMCMVILALLLIPKAVCSLWVTFSIFSIDMGVIGFMTLWGLNMDTISMITIIMSIGFSVDFSAHIAFSYSIYPHSDPVQRIRYSLGQLGWPILQGALSTLLGVSLLADLGSYMIISFFKTVFLVIISGLLHALIFLPVFLTLTDQWHSLLCKPKSASIARRNTRSLSTSRQNCRNSTEAESRLTITIQNDPKHVRPEAC</sequence>
<dbReference type="GO" id="GO:0006897">
    <property type="term" value="P:endocytosis"/>
    <property type="evidence" value="ECO:0007669"/>
    <property type="project" value="TreeGrafter"/>
</dbReference>
<dbReference type="PROSITE" id="PS50156">
    <property type="entry name" value="SSD"/>
    <property type="match status" value="1"/>
</dbReference>
<keyword evidence="3" id="KW-1003">Cell membrane</keyword>
<evidence type="ECO:0000256" key="6">
    <source>
        <dbReference type="ARBA" id="ARBA00023136"/>
    </source>
</evidence>
<dbReference type="EMBL" id="JYDP01000001">
    <property type="protein sequence ID" value="KRZ19396.1"/>
    <property type="molecule type" value="Genomic_DNA"/>
</dbReference>
<dbReference type="GO" id="GO:0005886">
    <property type="term" value="C:plasma membrane"/>
    <property type="evidence" value="ECO:0007669"/>
    <property type="project" value="UniProtKB-SubCell"/>
</dbReference>
<evidence type="ECO:0000313" key="11">
    <source>
        <dbReference type="Proteomes" id="UP000055024"/>
    </source>
</evidence>
<comment type="caution">
    <text evidence="10">The sequence shown here is derived from an EMBL/GenBank/DDBJ whole genome shotgun (WGS) entry which is preliminary data.</text>
</comment>
<dbReference type="InterPro" id="IPR051697">
    <property type="entry name" value="Patched_domain-protein"/>
</dbReference>
<evidence type="ECO:0000256" key="2">
    <source>
        <dbReference type="ARBA" id="ARBA00005585"/>
    </source>
</evidence>
<feature type="transmembrane region" description="Helical" evidence="8">
    <location>
        <begin position="301"/>
        <end position="329"/>
    </location>
</feature>
<reference evidence="10 11" key="1">
    <citation type="submission" date="2015-01" db="EMBL/GenBank/DDBJ databases">
        <title>Evolution of Trichinella species and genotypes.</title>
        <authorList>
            <person name="Korhonen P.K."/>
            <person name="Edoardo P."/>
            <person name="Giuseppe L.R."/>
            <person name="Gasser R.B."/>
        </authorList>
    </citation>
    <scope>NUCLEOTIDE SEQUENCE [LARGE SCALE GENOMIC DNA]</scope>
    <source>
        <strain evidence="10">ISS1029</strain>
    </source>
</reference>
<feature type="transmembrane region" description="Helical" evidence="8">
    <location>
        <begin position="529"/>
        <end position="548"/>
    </location>
</feature>
<name>A0A0V1IAC7_9BILA</name>
<comment type="subcellular location">
    <subcellularLocation>
        <location evidence="1">Cell membrane</location>
        <topology evidence="1">Multi-pass membrane protein</topology>
    </subcellularLocation>
</comment>
<evidence type="ECO:0000256" key="7">
    <source>
        <dbReference type="ARBA" id="ARBA00023180"/>
    </source>
</evidence>
<dbReference type="AlphaFoldDB" id="A0A0V1IAC7"/>
<feature type="transmembrane region" description="Helical" evidence="8">
    <location>
        <begin position="379"/>
        <end position="397"/>
    </location>
</feature>
<dbReference type="InterPro" id="IPR003392">
    <property type="entry name" value="PTHD_SSD"/>
</dbReference>
<protein>
    <submittedName>
        <fullName evidence="10">Patched domain-containing protein 3</fullName>
    </submittedName>
</protein>
<keyword evidence="7" id="KW-0325">Glycoprotein</keyword>
<dbReference type="InterPro" id="IPR000731">
    <property type="entry name" value="SSD"/>
</dbReference>
<dbReference type="PANTHER" id="PTHR10796:SF92">
    <property type="entry name" value="PATCHED-RELATED, ISOFORM A"/>
    <property type="match status" value="1"/>
</dbReference>
<dbReference type="Gene3D" id="1.20.1640.10">
    <property type="entry name" value="Multidrug efflux transporter AcrB transmembrane domain"/>
    <property type="match status" value="2"/>
</dbReference>
<evidence type="ECO:0000256" key="8">
    <source>
        <dbReference type="SAM" id="Phobius"/>
    </source>
</evidence>
<dbReference type="GO" id="GO:0018996">
    <property type="term" value="P:molting cycle, collagen and cuticulin-based cuticle"/>
    <property type="evidence" value="ECO:0007669"/>
    <property type="project" value="TreeGrafter"/>
</dbReference>
<proteinExistence type="inferred from homology"/>
<evidence type="ECO:0000256" key="4">
    <source>
        <dbReference type="ARBA" id="ARBA00022692"/>
    </source>
</evidence>
<feature type="transmembrane region" description="Helical" evidence="8">
    <location>
        <begin position="403"/>
        <end position="431"/>
    </location>
</feature>
<dbReference type="Proteomes" id="UP000055024">
    <property type="component" value="Unassembled WGS sequence"/>
</dbReference>
<dbReference type="SUPFAM" id="SSF82866">
    <property type="entry name" value="Multidrug efflux transporter AcrB transmembrane domain"/>
    <property type="match status" value="2"/>
</dbReference>
<dbReference type="OrthoDB" id="6510177at2759"/>
<evidence type="ECO:0000313" key="10">
    <source>
        <dbReference type="EMBL" id="KRZ19396.1"/>
    </source>
</evidence>
<feature type="domain" description="SSD" evidence="9">
    <location>
        <begin position="272"/>
        <end position="431"/>
    </location>
</feature>
<comment type="similarity">
    <text evidence="2">Belongs to the patched family.</text>
</comment>
<feature type="transmembrane region" description="Helical" evidence="8">
    <location>
        <begin position="835"/>
        <end position="858"/>
    </location>
</feature>
<feature type="transmembrane region" description="Helical" evidence="8">
    <location>
        <begin position="736"/>
        <end position="755"/>
    </location>
</feature>
<keyword evidence="4 8" id="KW-0812">Transmembrane</keyword>
<accession>A0A0V1IAC7</accession>
<evidence type="ECO:0000256" key="5">
    <source>
        <dbReference type="ARBA" id="ARBA00022989"/>
    </source>
</evidence>
<feature type="transmembrane region" description="Helical" evidence="8">
    <location>
        <begin position="28"/>
        <end position="48"/>
    </location>
</feature>
<keyword evidence="5 8" id="KW-1133">Transmembrane helix</keyword>
<dbReference type="GO" id="GO:0030659">
    <property type="term" value="C:cytoplasmic vesicle membrane"/>
    <property type="evidence" value="ECO:0007669"/>
    <property type="project" value="TreeGrafter"/>
</dbReference>
<keyword evidence="11" id="KW-1185">Reference proteome</keyword>
<feature type="transmembrane region" description="Helical" evidence="8">
    <location>
        <begin position="789"/>
        <end position="815"/>
    </location>
</feature>
<dbReference type="Pfam" id="PF02460">
    <property type="entry name" value="Patched"/>
    <property type="match status" value="1"/>
</dbReference>
<gene>
    <name evidence="10" type="primary">Ptchd3</name>
    <name evidence="10" type="ORF">T11_12294</name>
</gene>
<feature type="transmembrane region" description="Helical" evidence="8">
    <location>
        <begin position="762"/>
        <end position="783"/>
    </location>
</feature>
<evidence type="ECO:0000256" key="1">
    <source>
        <dbReference type="ARBA" id="ARBA00004651"/>
    </source>
</evidence>